<reference evidence="2 3" key="1">
    <citation type="submission" date="2019-01" db="EMBL/GenBank/DDBJ databases">
        <authorList>
            <person name="Alioto T."/>
            <person name="Alioto T."/>
        </authorList>
    </citation>
    <scope>NUCLEOTIDE SEQUENCE [LARGE SCALE GENOMIC DNA]</scope>
</reference>
<evidence type="ECO:0000313" key="2">
    <source>
        <dbReference type="EMBL" id="VFV32251.1"/>
    </source>
</evidence>
<organism evidence="2 3">
    <name type="scientific">Lynx pardinus</name>
    <name type="common">Iberian lynx</name>
    <name type="synonym">Felis pardina</name>
    <dbReference type="NCBI Taxonomy" id="191816"/>
    <lineage>
        <taxon>Eukaryota</taxon>
        <taxon>Metazoa</taxon>
        <taxon>Chordata</taxon>
        <taxon>Craniata</taxon>
        <taxon>Vertebrata</taxon>
        <taxon>Euteleostomi</taxon>
        <taxon>Mammalia</taxon>
        <taxon>Eutheria</taxon>
        <taxon>Laurasiatheria</taxon>
        <taxon>Carnivora</taxon>
        <taxon>Feliformia</taxon>
        <taxon>Felidae</taxon>
        <taxon>Felinae</taxon>
        <taxon>Lynx</taxon>
    </lineage>
</organism>
<accession>A0A485NF57</accession>
<dbReference type="AlphaFoldDB" id="A0A485NF57"/>
<dbReference type="PANTHER" id="PTHR22800">
    <property type="entry name" value="C-TYPE LECTIN PROTEINS"/>
    <property type="match status" value="1"/>
</dbReference>
<proteinExistence type="predicted"/>
<feature type="region of interest" description="Disordered" evidence="1">
    <location>
        <begin position="1"/>
        <end position="25"/>
    </location>
</feature>
<feature type="non-terminal residue" evidence="2">
    <location>
        <position position="62"/>
    </location>
</feature>
<feature type="compositionally biased region" description="Basic and acidic residues" evidence="1">
    <location>
        <begin position="12"/>
        <end position="25"/>
    </location>
</feature>
<name>A0A485NF57_LYNPA</name>
<dbReference type="GO" id="GO:0045954">
    <property type="term" value="P:positive regulation of natural killer cell mediated cytotoxicity"/>
    <property type="evidence" value="ECO:0007669"/>
    <property type="project" value="TreeGrafter"/>
</dbReference>
<dbReference type="Proteomes" id="UP000386466">
    <property type="component" value="Unassembled WGS sequence"/>
</dbReference>
<dbReference type="GO" id="GO:0002223">
    <property type="term" value="P:stimulatory C-type lectin receptor signaling pathway"/>
    <property type="evidence" value="ECO:0007669"/>
    <property type="project" value="TreeGrafter"/>
</dbReference>
<sequence>MNNARLTWKELSQVKDSQRRRVKPESINRSISVTEQEMAHAEFNLQVASQELQGTDKNYHCK</sequence>
<protein>
    <submittedName>
        <fullName evidence="2">Uncharacterized protein</fullName>
    </submittedName>
</protein>
<evidence type="ECO:0000256" key="1">
    <source>
        <dbReference type="SAM" id="MobiDB-lite"/>
    </source>
</evidence>
<dbReference type="EMBL" id="CAAGRJ010016546">
    <property type="protein sequence ID" value="VFV32251.1"/>
    <property type="molecule type" value="Genomic_DNA"/>
</dbReference>
<evidence type="ECO:0000313" key="3">
    <source>
        <dbReference type="Proteomes" id="UP000386466"/>
    </source>
</evidence>
<dbReference type="InterPro" id="IPR050919">
    <property type="entry name" value="NKG2/CD94_NK_receptors"/>
</dbReference>
<keyword evidence="3" id="KW-1185">Reference proteome</keyword>
<dbReference type="PANTHER" id="PTHR22800:SF255">
    <property type="entry name" value="C-TYPE LECTIN DOMAIN-CONTAINING PROTEIN"/>
    <property type="match status" value="1"/>
</dbReference>
<gene>
    <name evidence="2" type="ORF">LYPA_23C004694</name>
</gene>